<dbReference type="OrthoDB" id="5765252at2"/>
<dbReference type="RefSeq" id="WP_072795630.1">
    <property type="nucleotide sequence ID" value="NZ_FRAQ01000001.1"/>
</dbReference>
<dbReference type="InterPro" id="IPR036061">
    <property type="entry name" value="CheW-like_dom_sf"/>
</dbReference>
<dbReference type="STRING" id="564117.SAMN05216369_0763"/>
<evidence type="ECO:0000259" key="1">
    <source>
        <dbReference type="PROSITE" id="PS50851"/>
    </source>
</evidence>
<dbReference type="GO" id="GO:0006935">
    <property type="term" value="P:chemotaxis"/>
    <property type="evidence" value="ECO:0007669"/>
    <property type="project" value="InterPro"/>
</dbReference>
<protein>
    <submittedName>
        <fullName evidence="2">Chemosensory pili system protein ChpC</fullName>
    </submittedName>
</protein>
<dbReference type="PROSITE" id="PS50851">
    <property type="entry name" value="CHEW"/>
    <property type="match status" value="1"/>
</dbReference>
<evidence type="ECO:0000313" key="2">
    <source>
        <dbReference type="EMBL" id="SHK16710.1"/>
    </source>
</evidence>
<dbReference type="Proteomes" id="UP000184497">
    <property type="component" value="Unassembled WGS sequence"/>
</dbReference>
<dbReference type="InterPro" id="IPR002545">
    <property type="entry name" value="CheW-lke_dom"/>
</dbReference>
<feature type="domain" description="CheW-like" evidence="1">
    <location>
        <begin position="7"/>
        <end position="150"/>
    </location>
</feature>
<dbReference type="Pfam" id="PF01584">
    <property type="entry name" value="CheW"/>
    <property type="match status" value="1"/>
</dbReference>
<evidence type="ECO:0000313" key="3">
    <source>
        <dbReference type="Proteomes" id="UP000184497"/>
    </source>
</evidence>
<dbReference type="SUPFAM" id="SSF50341">
    <property type="entry name" value="CheW-like"/>
    <property type="match status" value="1"/>
</dbReference>
<reference evidence="3" key="1">
    <citation type="submission" date="2016-11" db="EMBL/GenBank/DDBJ databases">
        <authorList>
            <person name="Varghese N."/>
            <person name="Submissions S."/>
        </authorList>
    </citation>
    <scope>NUCLEOTIDE SEQUENCE [LARGE SCALE GENOMIC DNA]</scope>
    <source>
        <strain evidence="3">CGMCC 1.10835</strain>
    </source>
</reference>
<gene>
    <name evidence="2" type="ORF">SAMN05216369_0763</name>
</gene>
<proteinExistence type="predicted"/>
<sequence length="153" mass="16635">MKDNSQTLTCVMIPVSRRQLILPNVSIAEVVDYASNDAGTGAPDWLAGRLEWRGLNLPVISYDAANGGTLSVPGENRGRIVVLNTISDNNKKLRFMALITQGIPSQVRITEDQVKRLDGENGPADLMQVEVDGEAAWIPNLDYLESLASESLV</sequence>
<dbReference type="GO" id="GO:0007165">
    <property type="term" value="P:signal transduction"/>
    <property type="evidence" value="ECO:0007669"/>
    <property type="project" value="InterPro"/>
</dbReference>
<dbReference type="SMART" id="SM00260">
    <property type="entry name" value="CheW"/>
    <property type="match status" value="1"/>
</dbReference>
<keyword evidence="3" id="KW-1185">Reference proteome</keyword>
<dbReference type="AlphaFoldDB" id="A0A1M6Q985"/>
<name>A0A1M6Q985_9GAMM</name>
<dbReference type="EMBL" id="FRAQ01000001">
    <property type="protein sequence ID" value="SHK16710.1"/>
    <property type="molecule type" value="Genomic_DNA"/>
</dbReference>
<accession>A0A1M6Q985</accession>
<organism evidence="2 3">
    <name type="scientific">Marinobacter antarcticus</name>
    <dbReference type="NCBI Taxonomy" id="564117"/>
    <lineage>
        <taxon>Bacteria</taxon>
        <taxon>Pseudomonadati</taxon>
        <taxon>Pseudomonadota</taxon>
        <taxon>Gammaproteobacteria</taxon>
        <taxon>Pseudomonadales</taxon>
        <taxon>Marinobacteraceae</taxon>
        <taxon>Marinobacter</taxon>
    </lineage>
</organism>